<accession>A0AAX4PLB1</accession>
<dbReference type="GO" id="GO:0016020">
    <property type="term" value="C:membrane"/>
    <property type="evidence" value="ECO:0007669"/>
    <property type="project" value="UniProtKB-SubCell"/>
</dbReference>
<name>A0AAX4PLB1_9CHLO</name>
<reference evidence="8 9" key="1">
    <citation type="submission" date="2024-03" db="EMBL/GenBank/DDBJ databases">
        <title>Complete genome sequence of the green alga Chloropicon roscoffensis RCC1871.</title>
        <authorList>
            <person name="Lemieux C."/>
            <person name="Pombert J.-F."/>
            <person name="Otis C."/>
            <person name="Turmel M."/>
        </authorList>
    </citation>
    <scope>NUCLEOTIDE SEQUENCE [LARGE SCALE GENOMIC DNA]</scope>
    <source>
        <strain evidence="8 9">RCC1871</strain>
    </source>
</reference>
<dbReference type="InterPro" id="IPR000615">
    <property type="entry name" value="Bestrophin"/>
</dbReference>
<comment type="subcellular location">
    <subcellularLocation>
        <location evidence="1">Membrane</location>
    </subcellularLocation>
</comment>
<evidence type="ECO:0000313" key="8">
    <source>
        <dbReference type="EMBL" id="WZN67103.1"/>
    </source>
</evidence>
<dbReference type="AlphaFoldDB" id="A0AAX4PLB1"/>
<evidence type="ECO:0000256" key="5">
    <source>
        <dbReference type="ARBA" id="ARBA00034769"/>
    </source>
</evidence>
<keyword evidence="2 7" id="KW-0812">Transmembrane</keyword>
<evidence type="ECO:0000256" key="4">
    <source>
        <dbReference type="ARBA" id="ARBA00023136"/>
    </source>
</evidence>
<dbReference type="Proteomes" id="UP001472866">
    <property type="component" value="Chromosome 18"/>
</dbReference>
<gene>
    <name evidence="8" type="ORF">HKI87_18g86750</name>
</gene>
<evidence type="ECO:0000256" key="6">
    <source>
        <dbReference type="SAM" id="MobiDB-lite"/>
    </source>
</evidence>
<protein>
    <submittedName>
        <fullName evidence="8">Bestrophin</fullName>
    </submittedName>
</protein>
<dbReference type="EMBL" id="CP151518">
    <property type="protein sequence ID" value="WZN67103.1"/>
    <property type="molecule type" value="Genomic_DNA"/>
</dbReference>
<evidence type="ECO:0000256" key="3">
    <source>
        <dbReference type="ARBA" id="ARBA00022989"/>
    </source>
</evidence>
<evidence type="ECO:0000256" key="7">
    <source>
        <dbReference type="SAM" id="Phobius"/>
    </source>
</evidence>
<comment type="similarity">
    <text evidence="5">Belongs to the anion channel-forming bestrophin (TC 1.A.46) family. Calcium-sensitive chloride channel subfamily.</text>
</comment>
<feature type="region of interest" description="Disordered" evidence="6">
    <location>
        <begin position="1"/>
        <end position="67"/>
    </location>
</feature>
<keyword evidence="3 7" id="KW-1133">Transmembrane helix</keyword>
<evidence type="ECO:0000256" key="1">
    <source>
        <dbReference type="ARBA" id="ARBA00004370"/>
    </source>
</evidence>
<dbReference type="Pfam" id="PF01062">
    <property type="entry name" value="Bestrophin"/>
    <property type="match status" value="1"/>
</dbReference>
<keyword evidence="9" id="KW-1185">Reference proteome</keyword>
<keyword evidence="4 7" id="KW-0472">Membrane</keyword>
<evidence type="ECO:0000313" key="9">
    <source>
        <dbReference type="Proteomes" id="UP001472866"/>
    </source>
</evidence>
<dbReference type="PANTHER" id="PTHR10736:SF0">
    <property type="entry name" value="BESTROPHIN HOMOLOG"/>
    <property type="match status" value="1"/>
</dbReference>
<dbReference type="PANTHER" id="PTHR10736">
    <property type="entry name" value="BESTROPHIN"/>
    <property type="match status" value="1"/>
</dbReference>
<evidence type="ECO:0000256" key="2">
    <source>
        <dbReference type="ARBA" id="ARBA00022692"/>
    </source>
</evidence>
<proteinExistence type="inferred from homology"/>
<dbReference type="GO" id="GO:0005254">
    <property type="term" value="F:chloride channel activity"/>
    <property type="evidence" value="ECO:0007669"/>
    <property type="project" value="InterPro"/>
</dbReference>
<feature type="compositionally biased region" description="Polar residues" evidence="6">
    <location>
        <begin position="57"/>
        <end position="66"/>
    </location>
</feature>
<organism evidence="8 9">
    <name type="scientific">Chloropicon roscoffensis</name>
    <dbReference type="NCBI Taxonomy" id="1461544"/>
    <lineage>
        <taxon>Eukaryota</taxon>
        <taxon>Viridiplantae</taxon>
        <taxon>Chlorophyta</taxon>
        <taxon>Chloropicophyceae</taxon>
        <taxon>Chloropicales</taxon>
        <taxon>Chloropicaceae</taxon>
        <taxon>Chloropicon</taxon>
    </lineage>
</organism>
<feature type="transmembrane region" description="Helical" evidence="7">
    <location>
        <begin position="164"/>
        <end position="192"/>
    </location>
</feature>
<feature type="compositionally biased region" description="Basic and acidic residues" evidence="6">
    <location>
        <begin position="38"/>
        <end position="56"/>
    </location>
</feature>
<sequence length="515" mass="58648">MSGHYRSRSESTMGSPGDGKDPLDVWRGWYGGGGGGGDEAREDTHERTLRTVEEHQTNGMRSSSSAKGWRERCARSLKFAAGRGRSERPWESSMSRGRREEGYAPIADLPPKDEENASLKFKYEVDDMMRVVYEGAGVRKIARYNEQKLVRGGWMERKVYKTTFLASAYCWLQIFLLWFLAGLVAVLVYGLLKACGANAKTVEGLQKGLSVSSTIEIFVAFALGTYIKKTIDIWWELRHQTLQELMNVIADMCLRMAIYFPGRHYEDKHARETIMRYGILSLALLFQDAKKVDVWSRKQVRDLGVLDLSDLQREKLLTTREAALLHNVPAKSQMCWIWISSLFTKWCLDGRLPDPLGNQDTMLVYSEQARNAISTILAQLTTQFPLSYSHLIIFFCKVYVTTLAVEAGVTLGSSLLQGQTNYANLVTKSFVLTVTPIVYQGLLELKERVSNPFRNDMQDYSLKMFHARLRNECCGFFKCAMDPPYTTAEDPEPSRLPPQYIERQVNTAMYDFDAY</sequence>
<dbReference type="InterPro" id="IPR021134">
    <property type="entry name" value="Bestrophin-like"/>
</dbReference>